<accession>A0A175WAV4</accession>
<evidence type="ECO:0000313" key="2">
    <source>
        <dbReference type="EMBL" id="KXX80601.1"/>
    </source>
</evidence>
<feature type="signal peptide" evidence="1">
    <location>
        <begin position="1"/>
        <end position="18"/>
    </location>
</feature>
<evidence type="ECO:0000256" key="1">
    <source>
        <dbReference type="SAM" id="SignalP"/>
    </source>
</evidence>
<dbReference type="EMBL" id="LCTW02000055">
    <property type="protein sequence ID" value="KXX80601.1"/>
    <property type="molecule type" value="Genomic_DNA"/>
</dbReference>
<gene>
    <name evidence="2" type="ORF">MMYC01_202704</name>
</gene>
<feature type="chain" id="PRO_5008043823" evidence="1">
    <location>
        <begin position="19"/>
        <end position="177"/>
    </location>
</feature>
<comment type="caution">
    <text evidence="2">The sequence shown here is derived from an EMBL/GenBank/DDBJ whole genome shotgun (WGS) entry which is preliminary data.</text>
</comment>
<sequence>MIFTKLFLASLALVPALALPTAQNEGEVFSFAKWIEGIIENPDSDNLTPDEAVAAWTASLNGTSPSVLEKRAGCNNHVGCEATVPDAVWCINYLASLGRQGRMCVADAVADMCTYRSAVIMGAAGGGVSRTASNCNDVARAGGFIMDRCTRADGMVQGWDMAYGNGHLAVTILSSDC</sequence>
<dbReference type="STRING" id="100816.A0A175WAV4"/>
<evidence type="ECO:0000313" key="3">
    <source>
        <dbReference type="Proteomes" id="UP000078237"/>
    </source>
</evidence>
<organism evidence="2 3">
    <name type="scientific">Madurella mycetomatis</name>
    <dbReference type="NCBI Taxonomy" id="100816"/>
    <lineage>
        <taxon>Eukaryota</taxon>
        <taxon>Fungi</taxon>
        <taxon>Dikarya</taxon>
        <taxon>Ascomycota</taxon>
        <taxon>Pezizomycotina</taxon>
        <taxon>Sordariomycetes</taxon>
        <taxon>Sordariomycetidae</taxon>
        <taxon>Sordariales</taxon>
        <taxon>Sordariales incertae sedis</taxon>
        <taxon>Madurella</taxon>
    </lineage>
</organism>
<keyword evidence="1" id="KW-0732">Signal</keyword>
<dbReference type="Proteomes" id="UP000078237">
    <property type="component" value="Unassembled WGS sequence"/>
</dbReference>
<dbReference type="OrthoDB" id="2112446at2759"/>
<dbReference type="PANTHER" id="PTHR39603:SF1">
    <property type="entry name" value="CYANOVIRIN-N DOMAIN-CONTAINING PROTEIN"/>
    <property type="match status" value="1"/>
</dbReference>
<proteinExistence type="predicted"/>
<dbReference type="PANTHER" id="PTHR39603">
    <property type="entry name" value="CYANOVIRIN-N DOMAIN-CONTAINING PROTEIN"/>
    <property type="match status" value="1"/>
</dbReference>
<dbReference type="AlphaFoldDB" id="A0A175WAV4"/>
<protein>
    <submittedName>
        <fullName evidence="2">Uncharacterized protein</fullName>
    </submittedName>
</protein>
<name>A0A175WAV4_9PEZI</name>
<reference evidence="2 3" key="1">
    <citation type="journal article" date="2016" name="Genome Announc.">
        <title>Genome Sequence of Madurella mycetomatis mm55, Isolated from a Human Mycetoma Case in Sudan.</title>
        <authorList>
            <person name="Smit S."/>
            <person name="Derks M.F."/>
            <person name="Bervoets S."/>
            <person name="Fahal A."/>
            <person name="van Leeuwen W."/>
            <person name="van Belkum A."/>
            <person name="van de Sande W.W."/>
        </authorList>
    </citation>
    <scope>NUCLEOTIDE SEQUENCE [LARGE SCALE GENOMIC DNA]</scope>
    <source>
        <strain evidence="3">mm55</strain>
    </source>
</reference>
<dbReference type="VEuPathDB" id="FungiDB:MMYC01_202704"/>
<keyword evidence="3" id="KW-1185">Reference proteome</keyword>